<dbReference type="AlphaFoldDB" id="A0A4D4MS72"/>
<dbReference type="GeneID" id="41541836"/>
<evidence type="ECO:0000313" key="5">
    <source>
        <dbReference type="Proteomes" id="UP000299211"/>
    </source>
</evidence>
<feature type="chain" id="PRO_5036117939" description="Secreted protein" evidence="2">
    <location>
        <begin position="28"/>
        <end position="291"/>
    </location>
</feature>
<comment type="caution">
    <text evidence="4">The sequence shown here is derived from an EMBL/GenBank/DDBJ whole genome shotgun (WGS) entry which is preliminary data.</text>
</comment>
<feature type="region of interest" description="Disordered" evidence="1">
    <location>
        <begin position="71"/>
        <end position="101"/>
    </location>
</feature>
<accession>A0A4D4MS72</accession>
<dbReference type="PROSITE" id="PS51257">
    <property type="entry name" value="PROKAR_LIPOPROTEIN"/>
    <property type="match status" value="1"/>
</dbReference>
<protein>
    <recommendedName>
        <fullName evidence="7">Secreted protein</fullName>
    </recommendedName>
</protein>
<keyword evidence="2" id="KW-0732">Signal</keyword>
<evidence type="ECO:0000256" key="2">
    <source>
        <dbReference type="SAM" id="SignalP"/>
    </source>
</evidence>
<dbReference type="OMA" id="TDRKVGC"/>
<reference evidence="4 5" key="1">
    <citation type="submission" date="2019-04" db="EMBL/GenBank/DDBJ databases">
        <title>Draft genome sequences of Streptomyces avermitilis ATCC 31267.</title>
        <authorList>
            <person name="Komaki H."/>
            <person name="Tamura T."/>
            <person name="Hosoyama A."/>
        </authorList>
    </citation>
    <scope>NUCLEOTIDE SEQUENCE [LARGE SCALE GENOMIC DNA]</scope>
    <source>
        <strain evidence="4 5">ATCC 31267</strain>
    </source>
</reference>
<proteinExistence type="predicted"/>
<organism evidence="4 5">
    <name type="scientific">Streptomyces avermitilis</name>
    <dbReference type="NCBI Taxonomy" id="33903"/>
    <lineage>
        <taxon>Bacteria</taxon>
        <taxon>Bacillati</taxon>
        <taxon>Actinomycetota</taxon>
        <taxon>Actinomycetes</taxon>
        <taxon>Kitasatosporales</taxon>
        <taxon>Streptomycetaceae</taxon>
        <taxon>Streptomyces</taxon>
    </lineage>
</organism>
<evidence type="ECO:0000313" key="6">
    <source>
        <dbReference type="Proteomes" id="UP000302139"/>
    </source>
</evidence>
<feature type="compositionally biased region" description="Low complexity" evidence="1">
    <location>
        <begin position="149"/>
        <end position="191"/>
    </location>
</feature>
<evidence type="ECO:0008006" key="7">
    <source>
        <dbReference type="Google" id="ProtNLM"/>
    </source>
</evidence>
<reference evidence="3 6" key="2">
    <citation type="submission" date="2019-04" db="EMBL/GenBank/DDBJ databases">
        <title>Draft genome sequences of Streptomyces avermitilis NBRC 14893.</title>
        <authorList>
            <person name="Komaki H."/>
            <person name="Tamura T."/>
            <person name="Hosoyama A."/>
        </authorList>
    </citation>
    <scope>NUCLEOTIDE SEQUENCE [LARGE SCALE GENOMIC DNA]</scope>
    <source>
        <strain evidence="3 6">NBRC 14893</strain>
    </source>
</reference>
<gene>
    <name evidence="3" type="ORF">SAV14893_042330</name>
    <name evidence="4" type="ORF">SAV31267_044560</name>
</gene>
<dbReference type="EMBL" id="BJHY01000001">
    <property type="protein sequence ID" value="GDY74971.1"/>
    <property type="molecule type" value="Genomic_DNA"/>
</dbReference>
<evidence type="ECO:0000256" key="1">
    <source>
        <dbReference type="SAM" id="MobiDB-lite"/>
    </source>
</evidence>
<evidence type="ECO:0000313" key="3">
    <source>
        <dbReference type="EMBL" id="GDY64840.1"/>
    </source>
</evidence>
<name>A0A4D4MS72_STRAX</name>
<dbReference type="RefSeq" id="WP_010986175.1">
    <property type="nucleotide sequence ID" value="NZ_BAABTN010000003.1"/>
</dbReference>
<evidence type="ECO:0000313" key="4">
    <source>
        <dbReference type="EMBL" id="GDY74971.1"/>
    </source>
</evidence>
<dbReference type="Proteomes" id="UP000302139">
    <property type="component" value="Unassembled WGS sequence"/>
</dbReference>
<feature type="compositionally biased region" description="Low complexity" evidence="1">
    <location>
        <begin position="198"/>
        <end position="213"/>
    </location>
</feature>
<feature type="region of interest" description="Disordered" evidence="1">
    <location>
        <begin position="22"/>
        <end position="50"/>
    </location>
</feature>
<dbReference type="STRING" id="33903.AQJ43_21785"/>
<dbReference type="Proteomes" id="UP000299211">
    <property type="component" value="Unassembled WGS sequence"/>
</dbReference>
<feature type="signal peptide" evidence="2">
    <location>
        <begin position="1"/>
        <end position="27"/>
    </location>
</feature>
<feature type="region of interest" description="Disordered" evidence="1">
    <location>
        <begin position="140"/>
        <end position="220"/>
    </location>
</feature>
<sequence>MQRKAYVPGAAVLLAALLAACTGGSGSDSPPDDPKPGDTGPSATAAQPGKYRTLSDACSALSQGTLDSLLPGIEQLTDQEQRDRAYQGEATPTYDNDRRSGCRWKAESTDATDHLLVDFERVVSYDNAVSDDTRAQKVFAAKQTDANLPEPSASGSGPEGSEGSEGSESSTSTSPSGSASPTPSGDSSRSAGSGGASSSGSATATAGATATGTPADLQPRTLDDLGDAAFLNDVLSTARQRTVTVVFRTSNVVVSIGYDEQSAHPGTVPDSEEMQDRVRKLAQQLADSFAG</sequence>
<dbReference type="EMBL" id="BJHX01000001">
    <property type="protein sequence ID" value="GDY64840.1"/>
    <property type="molecule type" value="Genomic_DNA"/>
</dbReference>